<accession>A0A6A4ZAF9</accession>
<organism evidence="2 3">
    <name type="scientific">Aphanomyces astaci</name>
    <name type="common">Crayfish plague agent</name>
    <dbReference type="NCBI Taxonomy" id="112090"/>
    <lineage>
        <taxon>Eukaryota</taxon>
        <taxon>Sar</taxon>
        <taxon>Stramenopiles</taxon>
        <taxon>Oomycota</taxon>
        <taxon>Saprolegniomycetes</taxon>
        <taxon>Saprolegniales</taxon>
        <taxon>Verrucalvaceae</taxon>
        <taxon>Aphanomyces</taxon>
    </lineage>
</organism>
<evidence type="ECO:0000256" key="1">
    <source>
        <dbReference type="SAM" id="MobiDB-lite"/>
    </source>
</evidence>
<proteinExistence type="predicted"/>
<protein>
    <submittedName>
        <fullName evidence="2">Uncharacterized protein</fullName>
    </submittedName>
</protein>
<evidence type="ECO:0000313" key="3">
    <source>
        <dbReference type="Proteomes" id="UP000469452"/>
    </source>
</evidence>
<feature type="compositionally biased region" description="Polar residues" evidence="1">
    <location>
        <begin position="1"/>
        <end position="13"/>
    </location>
</feature>
<gene>
    <name evidence="2" type="ORF">AaE_013758</name>
</gene>
<name>A0A6A4ZAF9_APHAT</name>
<dbReference type="Proteomes" id="UP000469452">
    <property type="component" value="Unassembled WGS sequence"/>
</dbReference>
<feature type="region of interest" description="Disordered" evidence="1">
    <location>
        <begin position="1"/>
        <end position="60"/>
    </location>
</feature>
<sequence length="141" mass="15230">STAPADDSNNAIRTPQPARIVQRCAALSEDNDESDASSNEATPPPKKQKVNPHKRDKRSAGAVIGEAISKLVEVEASKVQQQNEPHQRVTQAIECLMENYSHLDGSDVATLADMMGQGFNATIFLALRGSSRDAWVSKNSN</sequence>
<feature type="non-terminal residue" evidence="2">
    <location>
        <position position="1"/>
    </location>
</feature>
<evidence type="ECO:0000313" key="2">
    <source>
        <dbReference type="EMBL" id="KAF0707127.1"/>
    </source>
</evidence>
<dbReference type="EMBL" id="VJMI01019522">
    <property type="protein sequence ID" value="KAF0707127.1"/>
    <property type="molecule type" value="Genomic_DNA"/>
</dbReference>
<dbReference type="AlphaFoldDB" id="A0A6A4ZAF9"/>
<reference evidence="2 3" key="1">
    <citation type="submission" date="2019-06" db="EMBL/GenBank/DDBJ databases">
        <title>Genomics analysis of Aphanomyces spp. identifies a new class of oomycete effector associated with host adaptation.</title>
        <authorList>
            <person name="Gaulin E."/>
        </authorList>
    </citation>
    <scope>NUCLEOTIDE SEQUENCE [LARGE SCALE GENOMIC DNA]</scope>
    <source>
        <strain evidence="2 3">E</strain>
    </source>
</reference>
<dbReference type="VEuPathDB" id="FungiDB:H257_12380"/>
<feature type="compositionally biased region" description="Basic residues" evidence="1">
    <location>
        <begin position="46"/>
        <end position="57"/>
    </location>
</feature>
<comment type="caution">
    <text evidence="2">The sequence shown here is derived from an EMBL/GenBank/DDBJ whole genome shotgun (WGS) entry which is preliminary data.</text>
</comment>